<proteinExistence type="predicted"/>
<reference evidence="1 2" key="1">
    <citation type="submission" date="2019-01" db="EMBL/GenBank/DDBJ databases">
        <title>Flavobacterium sp. nov.,isolated from freshwater.</title>
        <authorList>
            <person name="Zhang R."/>
            <person name="Du Z.-J."/>
        </authorList>
    </citation>
    <scope>NUCLEOTIDE SEQUENCE [LARGE SCALE GENOMIC DNA]</scope>
    <source>
        <strain evidence="1 2">1E403</strain>
    </source>
</reference>
<organism evidence="1 2">
    <name type="scientific">Flavobacterium cerinum</name>
    <dbReference type="NCBI Taxonomy" id="2502784"/>
    <lineage>
        <taxon>Bacteria</taxon>
        <taxon>Pseudomonadati</taxon>
        <taxon>Bacteroidota</taxon>
        <taxon>Flavobacteriia</taxon>
        <taxon>Flavobacteriales</taxon>
        <taxon>Flavobacteriaceae</taxon>
        <taxon>Flavobacterium</taxon>
    </lineage>
</organism>
<dbReference type="Proteomes" id="UP000287527">
    <property type="component" value="Unassembled WGS sequence"/>
</dbReference>
<evidence type="ECO:0000313" key="1">
    <source>
        <dbReference type="EMBL" id="RWX03377.1"/>
    </source>
</evidence>
<dbReference type="OrthoDB" id="1272599at2"/>
<comment type="caution">
    <text evidence="1">The sequence shown here is derived from an EMBL/GenBank/DDBJ whole genome shotgun (WGS) entry which is preliminary data.</text>
</comment>
<keyword evidence="2" id="KW-1185">Reference proteome</keyword>
<dbReference type="RefSeq" id="WP_128387933.1">
    <property type="nucleotide sequence ID" value="NZ_SBII01000001.1"/>
</dbReference>
<protein>
    <submittedName>
        <fullName evidence="1">Uncharacterized protein</fullName>
    </submittedName>
</protein>
<name>A0A3S3QMK7_9FLAO</name>
<evidence type="ECO:0000313" key="2">
    <source>
        <dbReference type="Proteomes" id="UP000287527"/>
    </source>
</evidence>
<gene>
    <name evidence="1" type="ORF">EPI11_00160</name>
</gene>
<accession>A0A3S3QMK7</accession>
<dbReference type="EMBL" id="SBII01000001">
    <property type="protein sequence ID" value="RWX03377.1"/>
    <property type="molecule type" value="Genomic_DNA"/>
</dbReference>
<sequence>MKNLIILLLCFNAFGQTTYEDVDIDAAAGNQYETLLTNVEYGNNDSAIQAYLQKIGMADCGAKFSKDTPTEWQYKFQKKIVSGVEQQGYVNVKFTKKKIAKYDLPMTTKVEITGDPQKVIQFFCGFWSTSLNFADVKFGEVVSSRFLSDVATLTFPDSKTAKITVVTAKDRI</sequence>
<dbReference type="AlphaFoldDB" id="A0A3S3QMK7"/>